<reference evidence="2 3" key="1">
    <citation type="submission" date="2015-09" db="EMBL/GenBank/DDBJ databases">
        <title>Draft genome of a European isolate of the apple canker pathogen Neonectria ditissima.</title>
        <authorList>
            <person name="Gomez-Cortecero A."/>
            <person name="Harrison R.J."/>
            <person name="Armitage A.D."/>
        </authorList>
    </citation>
    <scope>NUCLEOTIDE SEQUENCE [LARGE SCALE GENOMIC DNA]</scope>
    <source>
        <strain evidence="2 3">R09/05</strain>
    </source>
</reference>
<keyword evidence="3" id="KW-1185">Reference proteome</keyword>
<evidence type="ECO:0000256" key="1">
    <source>
        <dbReference type="SAM" id="MobiDB-lite"/>
    </source>
</evidence>
<proteinExistence type="predicted"/>
<dbReference type="Proteomes" id="UP000050424">
    <property type="component" value="Unassembled WGS sequence"/>
</dbReference>
<feature type="region of interest" description="Disordered" evidence="1">
    <location>
        <begin position="196"/>
        <end position="218"/>
    </location>
</feature>
<feature type="region of interest" description="Disordered" evidence="1">
    <location>
        <begin position="1"/>
        <end position="106"/>
    </location>
</feature>
<gene>
    <name evidence="2" type="ORF">AK830_g2622</name>
</gene>
<organism evidence="2 3">
    <name type="scientific">Neonectria ditissima</name>
    <dbReference type="NCBI Taxonomy" id="78410"/>
    <lineage>
        <taxon>Eukaryota</taxon>
        <taxon>Fungi</taxon>
        <taxon>Dikarya</taxon>
        <taxon>Ascomycota</taxon>
        <taxon>Pezizomycotina</taxon>
        <taxon>Sordariomycetes</taxon>
        <taxon>Hypocreomycetidae</taxon>
        <taxon>Hypocreales</taxon>
        <taxon>Nectriaceae</taxon>
        <taxon>Neonectria</taxon>
    </lineage>
</organism>
<dbReference type="EMBL" id="LKCW01000025">
    <property type="protein sequence ID" value="KPM43968.1"/>
    <property type="molecule type" value="Genomic_DNA"/>
</dbReference>
<dbReference type="STRING" id="78410.A0A0P7B2H0"/>
<feature type="compositionally biased region" description="Low complexity" evidence="1">
    <location>
        <begin position="120"/>
        <end position="131"/>
    </location>
</feature>
<dbReference type="AlphaFoldDB" id="A0A0P7B2H0"/>
<accession>A0A0P7B2H0</accession>
<evidence type="ECO:0008006" key="4">
    <source>
        <dbReference type="Google" id="ProtNLM"/>
    </source>
</evidence>
<name>A0A0P7B2H0_9HYPO</name>
<comment type="caution">
    <text evidence="2">The sequence shown here is derived from an EMBL/GenBank/DDBJ whole genome shotgun (WGS) entry which is preliminary data.</text>
</comment>
<protein>
    <recommendedName>
        <fullName evidence="4">Tesmin/TSO1-like CXC domain-containing protein</fullName>
    </recommendedName>
</protein>
<feature type="region of interest" description="Disordered" evidence="1">
    <location>
        <begin position="120"/>
        <end position="149"/>
    </location>
</feature>
<feature type="compositionally biased region" description="Basic and acidic residues" evidence="1">
    <location>
        <begin position="9"/>
        <end position="28"/>
    </location>
</feature>
<sequence length="310" mass="33945">MPRYATLEDALRADRDRNGADRPADAHRPARKRPAPDGVEVAPLPKAKRQHLPIDLPRPRGSTSTAARTVPPTEIIDSIERDSPANDLPRSDLGSKGGPTGYKPASRDTVYYYNHIPTGLGLSGPPQGSGSKKNEGKVTEANDFPPEANEVSCKCSEAGDCTTRQCGCGKWGYGCSPSCGCKGKCGNPFDRISDLFDTPPSERSDEGTPSKPEPPTRPNECFAEWFRQRSVSHPEQTTLDRVFATVFASLRKGTDYQMLGIKDEKALWRERWDAAGGGQRAVSDPETRKLMRELVRLGCASGTYRELRLL</sequence>
<evidence type="ECO:0000313" key="2">
    <source>
        <dbReference type="EMBL" id="KPM43968.1"/>
    </source>
</evidence>
<evidence type="ECO:0000313" key="3">
    <source>
        <dbReference type="Proteomes" id="UP000050424"/>
    </source>
</evidence>